<dbReference type="InterPro" id="IPR001611">
    <property type="entry name" value="Leu-rich_rpt"/>
</dbReference>
<dbReference type="EMBL" id="JACXVP010000012">
    <property type="protein sequence ID" value="KAG5572924.1"/>
    <property type="molecule type" value="Genomic_DNA"/>
</dbReference>
<dbReference type="InterPro" id="IPR032675">
    <property type="entry name" value="LRR_dom_sf"/>
</dbReference>
<feature type="domain" description="Leucine-rich repeat-containing N-terminal plant-type" evidence="19">
    <location>
        <begin position="47"/>
        <end position="84"/>
    </location>
</feature>
<keyword evidence="22" id="KW-1185">Reference proteome</keyword>
<evidence type="ECO:0000256" key="8">
    <source>
        <dbReference type="ARBA" id="ARBA00022729"/>
    </source>
</evidence>
<evidence type="ECO:0000256" key="11">
    <source>
        <dbReference type="ARBA" id="ARBA00022840"/>
    </source>
</evidence>
<evidence type="ECO:0000259" key="19">
    <source>
        <dbReference type="Pfam" id="PF08263"/>
    </source>
</evidence>
<dbReference type="Pfam" id="PF13855">
    <property type="entry name" value="LRR_8"/>
    <property type="match status" value="1"/>
</dbReference>
<comment type="catalytic activity">
    <reaction evidence="17">
        <text>L-seryl-[protein] + ATP = O-phospho-L-seryl-[protein] + ADP + H(+)</text>
        <dbReference type="Rhea" id="RHEA:17989"/>
        <dbReference type="Rhea" id="RHEA-COMP:9863"/>
        <dbReference type="Rhea" id="RHEA-COMP:11604"/>
        <dbReference type="ChEBI" id="CHEBI:15378"/>
        <dbReference type="ChEBI" id="CHEBI:29999"/>
        <dbReference type="ChEBI" id="CHEBI:30616"/>
        <dbReference type="ChEBI" id="CHEBI:83421"/>
        <dbReference type="ChEBI" id="CHEBI:456216"/>
        <dbReference type="EC" id="2.7.11.1"/>
    </reaction>
</comment>
<dbReference type="PANTHER" id="PTHR47988">
    <property type="entry name" value="SOMATIC EMBRYOGENESIS RECEPTOR KINASE 1"/>
    <property type="match status" value="1"/>
</dbReference>
<evidence type="ECO:0000256" key="17">
    <source>
        <dbReference type="ARBA" id="ARBA00048679"/>
    </source>
</evidence>
<dbReference type="SUPFAM" id="SSF52058">
    <property type="entry name" value="L domain-like"/>
    <property type="match status" value="2"/>
</dbReference>
<evidence type="ECO:0000256" key="10">
    <source>
        <dbReference type="ARBA" id="ARBA00022741"/>
    </source>
</evidence>
<evidence type="ECO:0000256" key="14">
    <source>
        <dbReference type="ARBA" id="ARBA00023170"/>
    </source>
</evidence>
<evidence type="ECO:0000256" key="16">
    <source>
        <dbReference type="ARBA" id="ARBA00047899"/>
    </source>
</evidence>
<reference evidence="21 22" key="1">
    <citation type="submission" date="2020-09" db="EMBL/GenBank/DDBJ databases">
        <title>De no assembly of potato wild relative species, Solanum commersonii.</title>
        <authorList>
            <person name="Cho K."/>
        </authorList>
    </citation>
    <scope>NUCLEOTIDE SEQUENCE [LARGE SCALE GENOMIC DNA]</scope>
    <source>
        <strain evidence="21">LZ3.2</strain>
        <tissue evidence="21">Leaf</tissue>
    </source>
</reference>
<dbReference type="Pfam" id="PF23598">
    <property type="entry name" value="LRR_14"/>
    <property type="match status" value="1"/>
</dbReference>
<evidence type="ECO:0000256" key="12">
    <source>
        <dbReference type="ARBA" id="ARBA00022989"/>
    </source>
</evidence>
<dbReference type="Proteomes" id="UP000824120">
    <property type="component" value="Chromosome 12"/>
</dbReference>
<proteinExistence type="predicted"/>
<keyword evidence="9" id="KW-0677">Repeat</keyword>
<dbReference type="FunFam" id="3.80.10.10:FF:000416">
    <property type="entry name" value="Probable leucine-rich repeat receptor-like protein kinase At5g63930"/>
    <property type="match status" value="1"/>
</dbReference>
<feature type="domain" description="Leucine-rich repeat-containing N-terminal plant-type" evidence="19">
    <location>
        <begin position="439"/>
        <end position="453"/>
    </location>
</feature>
<dbReference type="SMART" id="SM00369">
    <property type="entry name" value="LRR_TYP"/>
    <property type="match status" value="9"/>
</dbReference>
<dbReference type="Gene3D" id="3.80.10.10">
    <property type="entry name" value="Ribonuclease Inhibitor"/>
    <property type="match status" value="4"/>
</dbReference>
<dbReference type="FunFam" id="3.80.10.10:FF:000400">
    <property type="entry name" value="Nuclear pore complex protein NUP107"/>
    <property type="match status" value="1"/>
</dbReference>
<keyword evidence="6" id="KW-0808">Transferase</keyword>
<feature type="domain" description="Disease resistance R13L4/SHOC-2-like LRR" evidence="20">
    <location>
        <begin position="180"/>
        <end position="286"/>
    </location>
</feature>
<evidence type="ECO:0000256" key="3">
    <source>
        <dbReference type="ARBA" id="ARBA00022475"/>
    </source>
</evidence>
<dbReference type="GO" id="GO:0005886">
    <property type="term" value="C:plasma membrane"/>
    <property type="evidence" value="ECO:0007669"/>
    <property type="project" value="UniProtKB-SubCell"/>
</dbReference>
<keyword evidence="8" id="KW-0732">Signal</keyword>
<dbReference type="InterPro" id="IPR013210">
    <property type="entry name" value="LRR_N_plant-typ"/>
</dbReference>
<dbReference type="EC" id="2.7.11.1" evidence="2"/>
<comment type="caution">
    <text evidence="21">The sequence shown here is derived from an EMBL/GenBank/DDBJ whole genome shotgun (WGS) entry which is preliminary data.</text>
</comment>
<keyword evidence="10" id="KW-0547">Nucleotide-binding</keyword>
<evidence type="ECO:0000256" key="15">
    <source>
        <dbReference type="ARBA" id="ARBA00023180"/>
    </source>
</evidence>
<keyword evidence="13 18" id="KW-0472">Membrane</keyword>
<dbReference type="GO" id="GO:0005524">
    <property type="term" value="F:ATP binding"/>
    <property type="evidence" value="ECO:0007669"/>
    <property type="project" value="UniProtKB-KW"/>
</dbReference>
<dbReference type="GO" id="GO:0050832">
    <property type="term" value="P:defense response to fungus"/>
    <property type="evidence" value="ECO:0007669"/>
    <property type="project" value="UniProtKB-ARBA"/>
</dbReference>
<evidence type="ECO:0000256" key="18">
    <source>
        <dbReference type="SAM" id="Phobius"/>
    </source>
</evidence>
<evidence type="ECO:0000256" key="1">
    <source>
        <dbReference type="ARBA" id="ARBA00004251"/>
    </source>
</evidence>
<keyword evidence="15" id="KW-0325">Glycoprotein</keyword>
<evidence type="ECO:0000256" key="2">
    <source>
        <dbReference type="ARBA" id="ARBA00012513"/>
    </source>
</evidence>
<keyword evidence="3" id="KW-1003">Cell membrane</keyword>
<comment type="catalytic activity">
    <reaction evidence="16">
        <text>L-threonyl-[protein] + ATP = O-phospho-L-threonyl-[protein] + ADP + H(+)</text>
        <dbReference type="Rhea" id="RHEA:46608"/>
        <dbReference type="Rhea" id="RHEA-COMP:11060"/>
        <dbReference type="Rhea" id="RHEA-COMP:11605"/>
        <dbReference type="ChEBI" id="CHEBI:15378"/>
        <dbReference type="ChEBI" id="CHEBI:30013"/>
        <dbReference type="ChEBI" id="CHEBI:30616"/>
        <dbReference type="ChEBI" id="CHEBI:61977"/>
        <dbReference type="ChEBI" id="CHEBI:456216"/>
        <dbReference type="EC" id="2.7.11.1"/>
    </reaction>
</comment>
<feature type="transmembrane region" description="Helical" evidence="18">
    <location>
        <begin position="20"/>
        <end position="43"/>
    </location>
</feature>
<dbReference type="FunFam" id="3.80.10.10:FF:000383">
    <property type="entry name" value="Leucine-rich repeat receptor protein kinase EMS1"/>
    <property type="match status" value="1"/>
</dbReference>
<evidence type="ECO:0000313" key="21">
    <source>
        <dbReference type="EMBL" id="KAG5572924.1"/>
    </source>
</evidence>
<dbReference type="AlphaFoldDB" id="A0A9J5WC90"/>
<evidence type="ECO:0000256" key="7">
    <source>
        <dbReference type="ARBA" id="ARBA00022692"/>
    </source>
</evidence>
<evidence type="ECO:0000256" key="6">
    <source>
        <dbReference type="ARBA" id="ARBA00022679"/>
    </source>
</evidence>
<keyword evidence="12 18" id="KW-1133">Transmembrane helix</keyword>
<dbReference type="Pfam" id="PF08263">
    <property type="entry name" value="LRRNT_2"/>
    <property type="match status" value="2"/>
</dbReference>
<evidence type="ECO:0000259" key="20">
    <source>
        <dbReference type="Pfam" id="PF23598"/>
    </source>
</evidence>
<evidence type="ECO:0000256" key="13">
    <source>
        <dbReference type="ARBA" id="ARBA00023136"/>
    </source>
</evidence>
<keyword evidence="4" id="KW-0597">Phosphoprotein</keyword>
<keyword evidence="7 18" id="KW-0812">Transmembrane</keyword>
<name>A0A9J5WC90_SOLCO</name>
<dbReference type="OrthoDB" id="442066at2759"/>
<comment type="subcellular location">
    <subcellularLocation>
        <location evidence="1">Cell membrane</location>
        <topology evidence="1">Single-pass type I membrane protein</topology>
    </subcellularLocation>
</comment>
<evidence type="ECO:0000313" key="22">
    <source>
        <dbReference type="Proteomes" id="UP000824120"/>
    </source>
</evidence>
<dbReference type="InterPro" id="IPR055414">
    <property type="entry name" value="LRR_R13L4/SHOC2-like"/>
</dbReference>
<sequence>MCTLHKFIKRKKIQENCISIYLMMVPKIVQFLVLLYLFTVTFASMEEAIALLKWKATFKIQTNSLLASWTQSSNACGNWYGVTCLNGRVSKLDIQGARVIGTLYDFPFSTLPFLEYVDLSVNNLSGTIPPEISNLTNLVYLDLHTNMISGTIPLQIGSLAKLQNINIYDNLLNGSIPASLSNLTNLSILSLYQNNLSGLIPTEIGYLRSLTSLDLGTNSLNGSIPTSLGNLTNLSSLFLNGNHLSGFIPALLGNLTSLSILYLQENNLSGSIPKEIGYLRSLSQLVLAKNSLSGAIPVSLGNLTSLSIMYLYQNNLSGSIPEEIGYLRTLSYLDFSTNFLSGSIPTSLGNLNELYLLSLFANNLSGSIPKTNNADYEPDGEESNSEFMNDFWKGTLMGYGSGLCIGLSIIYFMMSTGNLKWLARIIEGLEIIPYWLHGHKSSNACEDWYGVTCFNGRVKKLDIRGANVIGTLYDFPFSTLPFLEYVDLSMNNLSGVIPPHIGNLTNLVYLDLHTNHISGTIPPQIDS</sequence>
<dbReference type="Pfam" id="PF00560">
    <property type="entry name" value="LRR_1"/>
    <property type="match status" value="4"/>
</dbReference>
<gene>
    <name evidence="21" type="ORF">H5410_062690</name>
</gene>
<evidence type="ECO:0000256" key="5">
    <source>
        <dbReference type="ARBA" id="ARBA00022614"/>
    </source>
</evidence>
<keyword evidence="5" id="KW-0433">Leucine-rich repeat</keyword>
<organism evidence="21 22">
    <name type="scientific">Solanum commersonii</name>
    <name type="common">Commerson's wild potato</name>
    <name type="synonym">Commerson's nightshade</name>
    <dbReference type="NCBI Taxonomy" id="4109"/>
    <lineage>
        <taxon>Eukaryota</taxon>
        <taxon>Viridiplantae</taxon>
        <taxon>Streptophyta</taxon>
        <taxon>Embryophyta</taxon>
        <taxon>Tracheophyta</taxon>
        <taxon>Spermatophyta</taxon>
        <taxon>Magnoliopsida</taxon>
        <taxon>eudicotyledons</taxon>
        <taxon>Gunneridae</taxon>
        <taxon>Pentapetalae</taxon>
        <taxon>asterids</taxon>
        <taxon>lamiids</taxon>
        <taxon>Solanales</taxon>
        <taxon>Solanaceae</taxon>
        <taxon>Solanoideae</taxon>
        <taxon>Solaneae</taxon>
        <taxon>Solanum</taxon>
    </lineage>
</organism>
<protein>
    <recommendedName>
        <fullName evidence="2">non-specific serine/threonine protein kinase</fullName>
        <ecNumber evidence="2">2.7.11.1</ecNumber>
    </recommendedName>
</protein>
<dbReference type="InterPro" id="IPR003591">
    <property type="entry name" value="Leu-rich_rpt_typical-subtyp"/>
</dbReference>
<evidence type="ECO:0000256" key="4">
    <source>
        <dbReference type="ARBA" id="ARBA00022553"/>
    </source>
</evidence>
<accession>A0A9J5WC90</accession>
<evidence type="ECO:0000256" key="9">
    <source>
        <dbReference type="ARBA" id="ARBA00022737"/>
    </source>
</evidence>
<dbReference type="GO" id="GO:0004674">
    <property type="term" value="F:protein serine/threonine kinase activity"/>
    <property type="evidence" value="ECO:0007669"/>
    <property type="project" value="UniProtKB-EC"/>
</dbReference>
<keyword evidence="11" id="KW-0067">ATP-binding</keyword>
<keyword evidence="14" id="KW-0675">Receptor</keyword>